<dbReference type="InterPro" id="IPR022568">
    <property type="entry name" value="DUF2824"/>
</dbReference>
<dbReference type="EMBL" id="UGLH01000006">
    <property type="protein sequence ID" value="STT84492.1"/>
    <property type="molecule type" value="Genomic_DNA"/>
</dbReference>
<evidence type="ECO:0000313" key="2">
    <source>
        <dbReference type="Proteomes" id="UP000254340"/>
    </source>
</evidence>
<sequence length="51" mass="5625">MLVGVHEVRNFWHSVVECHAIYNPGFVVSTHSRAIGFFASGCWLIPPSPTA</sequence>
<dbReference type="Pfam" id="PF11039">
    <property type="entry name" value="DUF2824"/>
    <property type="match status" value="1"/>
</dbReference>
<reference evidence="1 2" key="1">
    <citation type="submission" date="2018-06" db="EMBL/GenBank/DDBJ databases">
        <authorList>
            <consortium name="Pathogen Informatics"/>
            <person name="Doyle S."/>
        </authorList>
    </citation>
    <scope>NUCLEOTIDE SEQUENCE [LARGE SCALE GENOMIC DNA]</scope>
    <source>
        <strain evidence="1 2">NCTC5047</strain>
    </source>
</reference>
<gene>
    <name evidence="1" type="ORF">NCTC5047_05537</name>
</gene>
<evidence type="ECO:0000313" key="1">
    <source>
        <dbReference type="EMBL" id="STT84492.1"/>
    </source>
</evidence>
<organism evidence="1 2">
    <name type="scientific">Klebsiella pneumoniae</name>
    <dbReference type="NCBI Taxonomy" id="573"/>
    <lineage>
        <taxon>Bacteria</taxon>
        <taxon>Pseudomonadati</taxon>
        <taxon>Pseudomonadota</taxon>
        <taxon>Gammaproteobacteria</taxon>
        <taxon>Enterobacterales</taxon>
        <taxon>Enterobacteriaceae</taxon>
        <taxon>Klebsiella/Raoultella group</taxon>
        <taxon>Klebsiella</taxon>
        <taxon>Klebsiella pneumoniae complex</taxon>
    </lineage>
</organism>
<proteinExistence type="predicted"/>
<accession>A0A377XMT8</accession>
<dbReference type="Proteomes" id="UP000254340">
    <property type="component" value="Unassembled WGS sequence"/>
</dbReference>
<protein>
    <submittedName>
        <fullName evidence="1">Uncharacterized protein</fullName>
    </submittedName>
</protein>
<name>A0A377XMT8_KLEPN</name>
<dbReference type="AlphaFoldDB" id="A0A377XMT8"/>